<sequence>MSMNDRKIDRIPYGCSGISVIIVVIISVLFYKRCFCDDDILLTGKLKNLEAGELLLFSENNEEADSIPVGTDGTFVCRFAMDEPPGVYMLYIPQTSTSVYLYLRKGARVHVMSDPAQAGQYPRICGNVANECEIVRKMNEEFIPRDPEEIARMSFPEYRKGIMEEYTKITELLEKVKDKDFVNSVTKELNARKDYHLYCYRASYKLYVSPEGDVPDEMFRKFAEGIDLDKPENARSGLTNLVLVWDLQAAGKPRSDINILYELRRRVSNQEVLDYISERCLGSSLVNETSIKNLEEVYTLFTRTCRDSKMLQDMGRKYESAIKALHDLSRGKELLDIEMEDRYGNRTSISALKGRVRYVDVWASWCGPCRREIPFLEKLVERRRKDGHLEIIGLSIDEDRNAWLKNAPSDRPGWKQYRATEHSRKMLEDEYGITAIPRFMLFDENDRIIDVHAPFPSDTEIDIMLRDYLVPEER</sequence>
<comment type="caution">
    <text evidence="7">The sequence shown here is derived from an EMBL/GenBank/DDBJ whole genome shotgun (WGS) entry which is preliminary data.</text>
</comment>
<dbReference type="Proteomes" id="UP000014200">
    <property type="component" value="Unassembled WGS sequence"/>
</dbReference>
<evidence type="ECO:0000259" key="6">
    <source>
        <dbReference type="PROSITE" id="PS51352"/>
    </source>
</evidence>
<evidence type="ECO:0000256" key="1">
    <source>
        <dbReference type="ARBA" id="ARBA00004196"/>
    </source>
</evidence>
<dbReference type="PATRIC" id="fig|1235788.3.peg.3204"/>
<keyword evidence="5" id="KW-1133">Transmembrane helix</keyword>
<keyword evidence="8" id="KW-1185">Reference proteome</keyword>
<reference evidence="7 8" key="1">
    <citation type="submission" date="2013-04" db="EMBL/GenBank/DDBJ databases">
        <title>The Genome Sequence of Bacteroides massiliensis dnLKV3.</title>
        <authorList>
            <consortium name="The Broad Institute Genomics Platform"/>
            <consortium name="The Broad Institute Genome Sequencing Center for Infectious Disease"/>
            <person name="Earl A."/>
            <person name="Xavier R."/>
            <person name="Kuhn K."/>
            <person name="Stappenbeck T."/>
            <person name="Walker B."/>
            <person name="Young S."/>
            <person name="Zeng Q."/>
            <person name="Gargeya S."/>
            <person name="Fitzgerald M."/>
            <person name="Haas B."/>
            <person name="Abouelleil A."/>
            <person name="Allen A.W."/>
            <person name="Alvarado L."/>
            <person name="Arachchi H.M."/>
            <person name="Berlin A.M."/>
            <person name="Chapman S.B."/>
            <person name="Gainer-Dewar J."/>
            <person name="Goldberg J."/>
            <person name="Griggs A."/>
            <person name="Gujja S."/>
            <person name="Hansen M."/>
            <person name="Howarth C."/>
            <person name="Imamovic A."/>
            <person name="Ireland A."/>
            <person name="Larimer J."/>
            <person name="McCowan C."/>
            <person name="Murphy C."/>
            <person name="Pearson M."/>
            <person name="Poon T.W."/>
            <person name="Priest M."/>
            <person name="Roberts A."/>
            <person name="Saif S."/>
            <person name="Shea T."/>
            <person name="Sisk P."/>
            <person name="Sykes S."/>
            <person name="Wortman J."/>
            <person name="Nusbaum C."/>
            <person name="Birren B."/>
        </authorList>
    </citation>
    <scope>NUCLEOTIDE SEQUENCE [LARGE SCALE GENOMIC DNA]</scope>
    <source>
        <strain evidence="8">dnLKV3</strain>
    </source>
</reference>
<dbReference type="InterPro" id="IPR050553">
    <property type="entry name" value="Thioredoxin_ResA/DsbE_sf"/>
</dbReference>
<dbReference type="SUPFAM" id="SSF52833">
    <property type="entry name" value="Thioredoxin-like"/>
    <property type="match status" value="1"/>
</dbReference>
<keyword evidence="2" id="KW-0201">Cytochrome c-type biogenesis</keyword>
<dbReference type="AlphaFoldDB" id="R9I585"/>
<keyword evidence="5" id="KW-0472">Membrane</keyword>
<keyword evidence="4" id="KW-0676">Redox-active center</keyword>
<accession>R9I585</accession>
<dbReference type="HOGENOM" id="CLU_042529_1_1_10"/>
<dbReference type="STRING" id="1235788.C802_03116"/>
<evidence type="ECO:0000256" key="4">
    <source>
        <dbReference type="ARBA" id="ARBA00023284"/>
    </source>
</evidence>
<dbReference type="PANTHER" id="PTHR42852">
    <property type="entry name" value="THIOL:DISULFIDE INTERCHANGE PROTEIN DSBE"/>
    <property type="match status" value="1"/>
</dbReference>
<proteinExistence type="predicted"/>
<feature type="domain" description="Thioredoxin" evidence="6">
    <location>
        <begin position="328"/>
        <end position="474"/>
    </location>
</feature>
<dbReference type="InterPro" id="IPR013740">
    <property type="entry name" value="Redoxin"/>
</dbReference>
<comment type="subcellular location">
    <subcellularLocation>
        <location evidence="1">Cell envelope</location>
    </subcellularLocation>
</comment>
<protein>
    <recommendedName>
        <fullName evidence="6">Thioredoxin domain-containing protein</fullName>
    </recommendedName>
</protein>
<evidence type="ECO:0000313" key="7">
    <source>
        <dbReference type="EMBL" id="EOS11402.1"/>
    </source>
</evidence>
<feature type="transmembrane region" description="Helical" evidence="5">
    <location>
        <begin position="12"/>
        <end position="31"/>
    </location>
</feature>
<evidence type="ECO:0000256" key="3">
    <source>
        <dbReference type="ARBA" id="ARBA00023157"/>
    </source>
</evidence>
<dbReference type="GO" id="GO:0017004">
    <property type="term" value="P:cytochrome complex assembly"/>
    <property type="evidence" value="ECO:0007669"/>
    <property type="project" value="UniProtKB-KW"/>
</dbReference>
<organism evidence="7 8">
    <name type="scientific">Phocaeicola sartorii</name>
    <dbReference type="NCBI Taxonomy" id="671267"/>
    <lineage>
        <taxon>Bacteria</taxon>
        <taxon>Pseudomonadati</taxon>
        <taxon>Bacteroidota</taxon>
        <taxon>Bacteroidia</taxon>
        <taxon>Bacteroidales</taxon>
        <taxon>Bacteroidaceae</taxon>
        <taxon>Phocaeicola</taxon>
    </lineage>
</organism>
<dbReference type="InterPro" id="IPR013766">
    <property type="entry name" value="Thioredoxin_domain"/>
</dbReference>
<dbReference type="Pfam" id="PF08534">
    <property type="entry name" value="Redoxin"/>
    <property type="match status" value="1"/>
</dbReference>
<dbReference type="PANTHER" id="PTHR42852:SF6">
    <property type="entry name" value="THIOL:DISULFIDE INTERCHANGE PROTEIN DSBE"/>
    <property type="match status" value="1"/>
</dbReference>
<dbReference type="Gene3D" id="3.40.30.10">
    <property type="entry name" value="Glutaredoxin"/>
    <property type="match status" value="1"/>
</dbReference>
<name>R9I585_9BACT</name>
<dbReference type="InterPro" id="IPR036249">
    <property type="entry name" value="Thioredoxin-like_sf"/>
</dbReference>
<evidence type="ECO:0000256" key="5">
    <source>
        <dbReference type="SAM" id="Phobius"/>
    </source>
</evidence>
<keyword evidence="3" id="KW-1015">Disulfide bond</keyword>
<dbReference type="CDD" id="cd02966">
    <property type="entry name" value="TlpA_like_family"/>
    <property type="match status" value="1"/>
</dbReference>
<dbReference type="GO" id="GO:0030313">
    <property type="term" value="C:cell envelope"/>
    <property type="evidence" value="ECO:0007669"/>
    <property type="project" value="UniProtKB-SubCell"/>
</dbReference>
<evidence type="ECO:0000313" key="8">
    <source>
        <dbReference type="Proteomes" id="UP000014200"/>
    </source>
</evidence>
<keyword evidence="5" id="KW-0812">Transmembrane</keyword>
<dbReference type="OrthoDB" id="1094665at2"/>
<evidence type="ECO:0000256" key="2">
    <source>
        <dbReference type="ARBA" id="ARBA00022748"/>
    </source>
</evidence>
<dbReference type="EMBL" id="ASSP01000018">
    <property type="protein sequence ID" value="EOS11402.1"/>
    <property type="molecule type" value="Genomic_DNA"/>
</dbReference>
<gene>
    <name evidence="7" type="ORF">C802_03116</name>
</gene>
<dbReference type="PROSITE" id="PS51352">
    <property type="entry name" value="THIOREDOXIN_2"/>
    <property type="match status" value="1"/>
</dbReference>